<keyword evidence="17" id="KW-1185">Reference proteome</keyword>
<dbReference type="NCBIfam" id="TIGR01354">
    <property type="entry name" value="cyt_deam_tetra"/>
    <property type="match status" value="1"/>
</dbReference>
<dbReference type="PROSITE" id="PS00903">
    <property type="entry name" value="CYT_DCMP_DEAMINASES_1"/>
    <property type="match status" value="1"/>
</dbReference>
<dbReference type="InterPro" id="IPR050202">
    <property type="entry name" value="Cyt/Deoxycyt_deaminase"/>
</dbReference>
<evidence type="ECO:0000256" key="8">
    <source>
        <dbReference type="ARBA" id="ARBA00022833"/>
    </source>
</evidence>
<evidence type="ECO:0000256" key="11">
    <source>
        <dbReference type="ARBA" id="ARBA00049558"/>
    </source>
</evidence>
<evidence type="ECO:0000256" key="14">
    <source>
        <dbReference type="RuleBase" id="RU364006"/>
    </source>
</evidence>
<dbReference type="PANTHER" id="PTHR11644:SF2">
    <property type="entry name" value="CYTIDINE DEAMINASE"/>
    <property type="match status" value="1"/>
</dbReference>
<comment type="cofactor">
    <cofactor evidence="1 13 14">
        <name>Zn(2+)</name>
        <dbReference type="ChEBI" id="CHEBI:29105"/>
    </cofactor>
</comment>
<keyword evidence="8 13" id="KW-0862">Zinc</keyword>
<dbReference type="EMBL" id="PVXQ01000004">
    <property type="protein sequence ID" value="PRR83916.1"/>
    <property type="molecule type" value="Genomic_DNA"/>
</dbReference>
<dbReference type="InterPro" id="IPR016193">
    <property type="entry name" value="Cytidine_deaminase-like"/>
</dbReference>
<evidence type="ECO:0000256" key="12">
    <source>
        <dbReference type="PIRSR" id="PIRSR606262-1"/>
    </source>
</evidence>
<dbReference type="CDD" id="cd01283">
    <property type="entry name" value="cytidine_deaminase"/>
    <property type="match status" value="1"/>
</dbReference>
<comment type="function">
    <text evidence="2 14">This enzyme scavenges exogenous and endogenous cytidine and 2'-deoxycytidine for UMP synthesis.</text>
</comment>
<dbReference type="InterPro" id="IPR016192">
    <property type="entry name" value="APOBEC/CMP_deaminase_Zn-bd"/>
</dbReference>
<feature type="active site" description="Proton donor" evidence="12">
    <location>
        <position position="55"/>
    </location>
</feature>
<evidence type="ECO:0000313" key="16">
    <source>
        <dbReference type="EMBL" id="PRR83916.1"/>
    </source>
</evidence>
<comment type="catalytic activity">
    <reaction evidence="10 14">
        <text>2'-deoxycytidine + H2O + H(+) = 2'-deoxyuridine + NH4(+)</text>
        <dbReference type="Rhea" id="RHEA:13433"/>
        <dbReference type="ChEBI" id="CHEBI:15377"/>
        <dbReference type="ChEBI" id="CHEBI:15378"/>
        <dbReference type="ChEBI" id="CHEBI:15698"/>
        <dbReference type="ChEBI" id="CHEBI:16450"/>
        <dbReference type="ChEBI" id="CHEBI:28938"/>
        <dbReference type="EC" id="3.5.4.5"/>
    </reaction>
</comment>
<proteinExistence type="inferred from homology"/>
<dbReference type="GO" id="GO:0072527">
    <property type="term" value="P:pyrimidine-containing compound metabolic process"/>
    <property type="evidence" value="ECO:0007669"/>
    <property type="project" value="UniProtKB-ARBA"/>
</dbReference>
<dbReference type="PROSITE" id="PS51747">
    <property type="entry name" value="CYT_DCMP_DEAMINASES_2"/>
    <property type="match status" value="1"/>
</dbReference>
<dbReference type="PANTHER" id="PTHR11644">
    <property type="entry name" value="CYTIDINE DEAMINASE"/>
    <property type="match status" value="1"/>
</dbReference>
<comment type="catalytic activity">
    <reaction evidence="11 14">
        <text>cytidine + H2O + H(+) = uridine + NH4(+)</text>
        <dbReference type="Rhea" id="RHEA:16069"/>
        <dbReference type="ChEBI" id="CHEBI:15377"/>
        <dbReference type="ChEBI" id="CHEBI:15378"/>
        <dbReference type="ChEBI" id="CHEBI:16704"/>
        <dbReference type="ChEBI" id="CHEBI:17562"/>
        <dbReference type="ChEBI" id="CHEBI:28938"/>
        <dbReference type="EC" id="3.5.4.5"/>
    </reaction>
</comment>
<dbReference type="GO" id="GO:0004126">
    <property type="term" value="F:cytidine deaminase activity"/>
    <property type="evidence" value="ECO:0007669"/>
    <property type="project" value="UniProtKB-UniRule"/>
</dbReference>
<feature type="domain" description="CMP/dCMP-type deaminase" evidence="15">
    <location>
        <begin position="1"/>
        <end position="129"/>
    </location>
</feature>
<comment type="caution">
    <text evidence="16">The sequence shown here is derived from an EMBL/GenBank/DDBJ whole genome shotgun (WGS) entry which is preliminary data.</text>
</comment>
<evidence type="ECO:0000256" key="6">
    <source>
        <dbReference type="ARBA" id="ARBA00022723"/>
    </source>
</evidence>
<evidence type="ECO:0000313" key="17">
    <source>
        <dbReference type="Proteomes" id="UP000239471"/>
    </source>
</evidence>
<dbReference type="FunFam" id="3.40.140.10:FF:000008">
    <property type="entry name" value="Cytidine deaminase"/>
    <property type="match status" value="1"/>
</dbReference>
<dbReference type="InterPro" id="IPR002125">
    <property type="entry name" value="CMP_dCMP_dom"/>
</dbReference>
<comment type="similarity">
    <text evidence="3 14">Belongs to the cytidine and deoxycytidylate deaminase family.</text>
</comment>
<evidence type="ECO:0000256" key="4">
    <source>
        <dbReference type="ARBA" id="ARBA00012783"/>
    </source>
</evidence>
<dbReference type="Gene3D" id="3.40.140.10">
    <property type="entry name" value="Cytidine Deaminase, domain 2"/>
    <property type="match status" value="1"/>
</dbReference>
<dbReference type="Pfam" id="PF00383">
    <property type="entry name" value="dCMP_cyt_deam_1"/>
    <property type="match status" value="1"/>
</dbReference>
<dbReference type="GO" id="GO:0042802">
    <property type="term" value="F:identical protein binding"/>
    <property type="evidence" value="ECO:0007669"/>
    <property type="project" value="UniProtKB-ARBA"/>
</dbReference>
<reference evidence="16 17" key="1">
    <citation type="submission" date="2018-03" db="EMBL/GenBank/DDBJ databases">
        <title>Genome sequence of Clostridium vincentii DSM 10228.</title>
        <authorList>
            <person name="Poehlein A."/>
            <person name="Daniel R."/>
        </authorList>
    </citation>
    <scope>NUCLEOTIDE SEQUENCE [LARGE SCALE GENOMIC DNA]</scope>
    <source>
        <strain evidence="16 17">DSM 10228</strain>
    </source>
</reference>
<accession>A0A2T0BJ48</accession>
<evidence type="ECO:0000256" key="13">
    <source>
        <dbReference type="PIRSR" id="PIRSR606262-3"/>
    </source>
</evidence>
<organism evidence="16 17">
    <name type="scientific">Clostridium vincentii</name>
    <dbReference type="NCBI Taxonomy" id="52704"/>
    <lineage>
        <taxon>Bacteria</taxon>
        <taxon>Bacillati</taxon>
        <taxon>Bacillota</taxon>
        <taxon>Clostridia</taxon>
        <taxon>Eubacteriales</taxon>
        <taxon>Clostridiaceae</taxon>
        <taxon>Clostridium</taxon>
    </lineage>
</organism>
<evidence type="ECO:0000256" key="3">
    <source>
        <dbReference type="ARBA" id="ARBA00006576"/>
    </source>
</evidence>
<dbReference type="Proteomes" id="UP000239471">
    <property type="component" value="Unassembled WGS sequence"/>
</dbReference>
<feature type="binding site" evidence="13">
    <location>
        <position position="53"/>
    </location>
    <ligand>
        <name>Zn(2+)</name>
        <dbReference type="ChEBI" id="CHEBI:29105"/>
        <note>catalytic</note>
    </ligand>
</feature>
<evidence type="ECO:0000256" key="5">
    <source>
        <dbReference type="ARBA" id="ARBA00018266"/>
    </source>
</evidence>
<keyword evidence="7 14" id="KW-0378">Hydrolase</keyword>
<dbReference type="RefSeq" id="WP_106058604.1">
    <property type="nucleotide sequence ID" value="NZ_PVXQ01000004.1"/>
</dbReference>
<dbReference type="GO" id="GO:0005829">
    <property type="term" value="C:cytosol"/>
    <property type="evidence" value="ECO:0007669"/>
    <property type="project" value="TreeGrafter"/>
</dbReference>
<dbReference type="SUPFAM" id="SSF53927">
    <property type="entry name" value="Cytidine deaminase-like"/>
    <property type="match status" value="1"/>
</dbReference>
<keyword evidence="6 13" id="KW-0479">Metal-binding</keyword>
<evidence type="ECO:0000256" key="2">
    <source>
        <dbReference type="ARBA" id="ARBA00003949"/>
    </source>
</evidence>
<evidence type="ECO:0000256" key="7">
    <source>
        <dbReference type="ARBA" id="ARBA00022801"/>
    </source>
</evidence>
<dbReference type="OrthoDB" id="9795347at2"/>
<evidence type="ECO:0000259" key="15">
    <source>
        <dbReference type="PROSITE" id="PS51747"/>
    </source>
</evidence>
<gene>
    <name evidence="16" type="primary">cdd</name>
    <name evidence="16" type="ORF">CLVI_05700</name>
</gene>
<dbReference type="EC" id="3.5.4.5" evidence="4 14"/>
<dbReference type="AlphaFoldDB" id="A0A2T0BJ48"/>
<evidence type="ECO:0000256" key="10">
    <source>
        <dbReference type="ARBA" id="ARBA00049252"/>
    </source>
</evidence>
<feature type="binding site" evidence="13">
    <location>
        <position position="89"/>
    </location>
    <ligand>
        <name>Zn(2+)</name>
        <dbReference type="ChEBI" id="CHEBI:29105"/>
        <note>catalytic</note>
    </ligand>
</feature>
<dbReference type="NCBIfam" id="NF004064">
    <property type="entry name" value="PRK05578.1"/>
    <property type="match status" value="1"/>
</dbReference>
<dbReference type="GO" id="GO:0008270">
    <property type="term" value="F:zinc ion binding"/>
    <property type="evidence" value="ECO:0007669"/>
    <property type="project" value="UniProtKB-UniRule"/>
</dbReference>
<protein>
    <recommendedName>
        <fullName evidence="5 14">Cytidine deaminase</fullName>
        <ecNumber evidence="4 14">3.5.4.5</ecNumber>
    </recommendedName>
    <alternativeName>
        <fullName evidence="9 14">Cytidine aminohydrolase</fullName>
    </alternativeName>
</protein>
<evidence type="ECO:0000256" key="9">
    <source>
        <dbReference type="ARBA" id="ARBA00032005"/>
    </source>
</evidence>
<sequence>MNIIGLIEGALNVREMAYCPYSNFKVGAAAIFEDGEIYTGCNIENASFGATNCAERTAIFNGISKGNKVLKALALVGDVNAFTYPCGICRQVISEFAENGEMKIYIVKNKDEILVKTLDEIMPGAFTSKDLDN</sequence>
<name>A0A2T0BJ48_9CLOT</name>
<feature type="binding site" evidence="13">
    <location>
        <position position="86"/>
    </location>
    <ligand>
        <name>Zn(2+)</name>
        <dbReference type="ChEBI" id="CHEBI:29105"/>
        <note>catalytic</note>
    </ligand>
</feature>
<dbReference type="GO" id="GO:0055086">
    <property type="term" value="P:nucleobase-containing small molecule metabolic process"/>
    <property type="evidence" value="ECO:0007669"/>
    <property type="project" value="UniProtKB-ARBA"/>
</dbReference>
<evidence type="ECO:0000256" key="1">
    <source>
        <dbReference type="ARBA" id="ARBA00001947"/>
    </source>
</evidence>
<dbReference type="InterPro" id="IPR006262">
    <property type="entry name" value="Cyt_deam_tetra"/>
</dbReference>